<dbReference type="InterPro" id="IPR007065">
    <property type="entry name" value="HPP"/>
</dbReference>
<dbReference type="InterPro" id="IPR058581">
    <property type="entry name" value="TM_HPP"/>
</dbReference>
<feature type="transmembrane region" description="Helical" evidence="1">
    <location>
        <begin position="62"/>
        <end position="79"/>
    </location>
</feature>
<feature type="transmembrane region" description="Helical" evidence="1">
    <location>
        <begin position="121"/>
        <end position="142"/>
    </location>
</feature>
<keyword evidence="1" id="KW-0812">Transmembrane</keyword>
<evidence type="ECO:0000313" key="4">
    <source>
        <dbReference type="Proteomes" id="UP000623842"/>
    </source>
</evidence>
<dbReference type="Pfam" id="PF04982">
    <property type="entry name" value="TM_HPP"/>
    <property type="match status" value="1"/>
</dbReference>
<name>A0A919EPG8_9GAMM</name>
<dbReference type="EMBL" id="BNCK01000011">
    <property type="protein sequence ID" value="GHG05222.1"/>
    <property type="molecule type" value="Genomic_DNA"/>
</dbReference>
<keyword evidence="4" id="KW-1185">Reference proteome</keyword>
<reference evidence="3" key="1">
    <citation type="journal article" date="2014" name="Int. J. Syst. Evol. Microbiol.">
        <title>Complete genome sequence of Corynebacterium casei LMG S-19264T (=DSM 44701T), isolated from a smear-ripened cheese.</title>
        <authorList>
            <consortium name="US DOE Joint Genome Institute (JGI-PGF)"/>
            <person name="Walter F."/>
            <person name="Albersmeier A."/>
            <person name="Kalinowski J."/>
            <person name="Ruckert C."/>
        </authorList>
    </citation>
    <scope>NUCLEOTIDE SEQUENCE</scope>
    <source>
        <strain evidence="3">KCTC 42731</strain>
    </source>
</reference>
<gene>
    <name evidence="3" type="ORF">GCM10017161_38500</name>
</gene>
<dbReference type="Proteomes" id="UP000623842">
    <property type="component" value="Unassembled WGS sequence"/>
</dbReference>
<keyword evidence="1" id="KW-0472">Membrane</keyword>
<keyword evidence="1" id="KW-1133">Transmembrane helix</keyword>
<proteinExistence type="predicted"/>
<evidence type="ECO:0000256" key="1">
    <source>
        <dbReference type="SAM" id="Phobius"/>
    </source>
</evidence>
<organism evidence="3 4">
    <name type="scientific">Thalassotalea marina</name>
    <dbReference type="NCBI Taxonomy" id="1673741"/>
    <lineage>
        <taxon>Bacteria</taxon>
        <taxon>Pseudomonadati</taxon>
        <taxon>Pseudomonadota</taxon>
        <taxon>Gammaproteobacteria</taxon>
        <taxon>Alteromonadales</taxon>
        <taxon>Colwelliaceae</taxon>
        <taxon>Thalassotalea</taxon>
    </lineage>
</organism>
<feature type="transmembrane region" description="Helical" evidence="1">
    <location>
        <begin position="6"/>
        <end position="25"/>
    </location>
</feature>
<feature type="transmembrane region" description="Helical" evidence="1">
    <location>
        <begin position="32"/>
        <end position="50"/>
    </location>
</feature>
<evidence type="ECO:0000313" key="3">
    <source>
        <dbReference type="EMBL" id="GHG05222.1"/>
    </source>
</evidence>
<dbReference type="PANTHER" id="PTHR33741">
    <property type="entry name" value="TRANSMEMBRANE PROTEIN DDB_G0269096-RELATED"/>
    <property type="match status" value="1"/>
</dbReference>
<dbReference type="RefSeq" id="WP_189774068.1">
    <property type="nucleotide sequence ID" value="NZ_BNCK01000011.1"/>
</dbReference>
<comment type="caution">
    <text evidence="3">The sequence shown here is derived from an EMBL/GenBank/DDBJ whole genome shotgun (WGS) entry which is preliminary data.</text>
</comment>
<reference evidence="3" key="2">
    <citation type="submission" date="2020-09" db="EMBL/GenBank/DDBJ databases">
        <authorList>
            <person name="Sun Q."/>
            <person name="Kim S."/>
        </authorList>
    </citation>
    <scope>NUCLEOTIDE SEQUENCE</scope>
    <source>
        <strain evidence="3">KCTC 42731</strain>
    </source>
</reference>
<dbReference type="PANTHER" id="PTHR33741:SF5">
    <property type="entry name" value="TRANSMEMBRANE PROTEIN DDB_G0269096-RELATED"/>
    <property type="match status" value="1"/>
</dbReference>
<accession>A0A919EPG8</accession>
<feature type="domain" description="HPP transmembrane region" evidence="2">
    <location>
        <begin position="6"/>
        <end position="146"/>
    </location>
</feature>
<sequence>MNLEKAHSAIYAGIAAMFAIGLLSIGEFIFSCTALIMAPLGASAVLVFGVPDSPLAQPKNVIFGHLLTAFIGLAIISAFGVSPFTLALATGLAVSAMLLTNTTHPPAGANPLLIMMTEQTWSYLLTPVLTGAVVIVITGLAAKKLHNKLLNNKSAYP</sequence>
<protein>
    <submittedName>
        <fullName evidence="3">HPP family protein</fullName>
    </submittedName>
</protein>
<dbReference type="AlphaFoldDB" id="A0A919EPG8"/>
<evidence type="ECO:0000259" key="2">
    <source>
        <dbReference type="Pfam" id="PF04982"/>
    </source>
</evidence>